<evidence type="ECO:0008006" key="4">
    <source>
        <dbReference type="Google" id="ProtNLM"/>
    </source>
</evidence>
<dbReference type="OrthoDB" id="5595695at2759"/>
<accession>J4G7U7</accession>
<evidence type="ECO:0000313" key="2">
    <source>
        <dbReference type="EMBL" id="CCM02618.1"/>
    </source>
</evidence>
<dbReference type="STRING" id="599839.J4G7U7"/>
<gene>
    <name evidence="2" type="ORF">FIBRA_04721</name>
</gene>
<feature type="signal peptide" evidence="1">
    <location>
        <begin position="1"/>
        <end position="22"/>
    </location>
</feature>
<evidence type="ECO:0000313" key="3">
    <source>
        <dbReference type="Proteomes" id="UP000006352"/>
    </source>
</evidence>
<dbReference type="InParanoid" id="J4G7U7"/>
<dbReference type="EMBL" id="HE797086">
    <property type="protein sequence ID" value="CCM02618.1"/>
    <property type="molecule type" value="Genomic_DNA"/>
</dbReference>
<evidence type="ECO:0000256" key="1">
    <source>
        <dbReference type="SAM" id="SignalP"/>
    </source>
</evidence>
<dbReference type="AlphaFoldDB" id="J4G7U7"/>
<dbReference type="HOGENOM" id="CLU_011151_0_0_1"/>
<name>J4G7U7_9APHY</name>
<organism evidence="2 3">
    <name type="scientific">Fibroporia radiculosa</name>
    <dbReference type="NCBI Taxonomy" id="599839"/>
    <lineage>
        <taxon>Eukaryota</taxon>
        <taxon>Fungi</taxon>
        <taxon>Dikarya</taxon>
        <taxon>Basidiomycota</taxon>
        <taxon>Agaricomycotina</taxon>
        <taxon>Agaricomycetes</taxon>
        <taxon>Polyporales</taxon>
        <taxon>Fibroporiaceae</taxon>
        <taxon>Fibroporia</taxon>
    </lineage>
</organism>
<sequence length="687" mass="76876">MPIHSALPAAIPAELLIHIALDLVLLDAPLGPPAQLLPLLLTCRHIYNTLSFPACSQLYARIFQAQFDSSAARRRIGPRADETPALAAQLKAHHIALKRIRHANVDSDSLESDFWIAWTMCLENDGKNEAHLRWAGLHPFVDRFLRTRLWEGREDFGGWPAESTLNALAVWLYWYTLDKDTLAAQSRVQRSEILNLIRPYVLAAPRYASFYAPDNHFWFPLPADISDSTAHALVTPHGFYPMYRDPEQCLETIRHYNENIDIAPPLIAQGAKLLYMTLNELPFSVPRDIPIDREHADQTGRTYVSPTQADLIEANAHTSVKLLEPGDWDWKNKLTEEELRLENKGCWTKGLASKSAMWDCDWNRMISCGDPYYVNPRLKVPTYEYGVLSGAWQGRMLIPDVNQYCALISSQDMPATLSAHDPALYVLPVYMTLREHHCIMPQLPVRTGGAYTEEDDDGINNGWFPEIQVRETAGRVHVRDTALREDSQYETYAEGRENSHDPETCTACIMRGESEETELRATIAANADAARGDDAAMDVEQTRAEVDAALGPGVRVDDLLDVEMDGGESVCSDYVNNTCSGICDIIITGEVRPPSLSPAAGDVLTPAVFAQTLPRHGQAWNHFRVYGRVRSWDGLVALVRVPAHVPELGVYIFRGYVVAGNLVGSWRCRTDNIRAIPLEGPFVVSRA</sequence>
<feature type="chain" id="PRO_5003778048" description="F-box domain-containing protein" evidence="1">
    <location>
        <begin position="23"/>
        <end position="687"/>
    </location>
</feature>
<proteinExistence type="predicted"/>
<dbReference type="Proteomes" id="UP000006352">
    <property type="component" value="Unassembled WGS sequence"/>
</dbReference>
<dbReference type="GeneID" id="24097529"/>
<dbReference type="RefSeq" id="XP_012181901.1">
    <property type="nucleotide sequence ID" value="XM_012326511.1"/>
</dbReference>
<keyword evidence="1" id="KW-0732">Signal</keyword>
<reference evidence="2 3" key="1">
    <citation type="journal article" date="2012" name="Appl. Environ. Microbiol.">
        <title>Short-read sequencing for genomic analysis of the brown rot fungus Fibroporia radiculosa.</title>
        <authorList>
            <person name="Tang J.D."/>
            <person name="Perkins A.D."/>
            <person name="Sonstegard T.S."/>
            <person name="Schroeder S.G."/>
            <person name="Burgess S.C."/>
            <person name="Diehl S.V."/>
        </authorList>
    </citation>
    <scope>NUCLEOTIDE SEQUENCE [LARGE SCALE GENOMIC DNA]</scope>
    <source>
        <strain evidence="2 3">TFFH 294</strain>
    </source>
</reference>
<protein>
    <recommendedName>
        <fullName evidence="4">F-box domain-containing protein</fullName>
    </recommendedName>
</protein>
<keyword evidence="3" id="KW-1185">Reference proteome</keyword>